<keyword evidence="3 6" id="KW-0489">Methyltransferase</keyword>
<dbReference type="GO" id="GO:0032259">
    <property type="term" value="P:methylation"/>
    <property type="evidence" value="ECO:0007669"/>
    <property type="project" value="UniProtKB-KW"/>
</dbReference>
<dbReference type="Pfam" id="PF06325">
    <property type="entry name" value="PrmA"/>
    <property type="match status" value="1"/>
</dbReference>
<dbReference type="EMBL" id="AMCI01000729">
    <property type="protein sequence ID" value="EJX08007.1"/>
    <property type="molecule type" value="Genomic_DNA"/>
</dbReference>
<evidence type="ECO:0000256" key="1">
    <source>
        <dbReference type="ARBA" id="ARBA00009741"/>
    </source>
</evidence>
<dbReference type="EC" id="2.1.1.-" evidence="6"/>
<evidence type="ECO:0000313" key="6">
    <source>
        <dbReference type="EMBL" id="EJX08007.1"/>
    </source>
</evidence>
<organism evidence="6">
    <name type="scientific">gut metagenome</name>
    <dbReference type="NCBI Taxonomy" id="749906"/>
    <lineage>
        <taxon>unclassified sequences</taxon>
        <taxon>metagenomes</taxon>
        <taxon>organismal metagenomes</taxon>
    </lineage>
</organism>
<protein>
    <submittedName>
        <fullName evidence="6">Ribosomal L11 methyltransferase</fullName>
        <ecNumber evidence="6">2.1.1.-</ecNumber>
    </submittedName>
</protein>
<dbReference type="SUPFAM" id="SSF53335">
    <property type="entry name" value="S-adenosyl-L-methionine-dependent methyltransferases"/>
    <property type="match status" value="1"/>
</dbReference>
<evidence type="ECO:0000256" key="4">
    <source>
        <dbReference type="ARBA" id="ARBA00022679"/>
    </source>
</evidence>
<dbReference type="PIRSF" id="PIRSF000401">
    <property type="entry name" value="RPL11_MTase"/>
    <property type="match status" value="1"/>
</dbReference>
<keyword evidence="5" id="KW-0949">S-adenosyl-L-methionine</keyword>
<keyword evidence="2" id="KW-0963">Cytoplasm</keyword>
<dbReference type="CDD" id="cd02440">
    <property type="entry name" value="AdoMet_MTases"/>
    <property type="match status" value="1"/>
</dbReference>
<comment type="similarity">
    <text evidence="1">Belongs to the methyltransferase superfamily. PrmA family.</text>
</comment>
<evidence type="ECO:0000256" key="5">
    <source>
        <dbReference type="ARBA" id="ARBA00022691"/>
    </source>
</evidence>
<dbReference type="NCBIfam" id="NF001785">
    <property type="entry name" value="PRK00517.2-2"/>
    <property type="match status" value="1"/>
</dbReference>
<dbReference type="HAMAP" id="MF_00735">
    <property type="entry name" value="Methyltr_PrmA"/>
    <property type="match status" value="1"/>
</dbReference>
<dbReference type="GO" id="GO:0008276">
    <property type="term" value="F:protein methyltransferase activity"/>
    <property type="evidence" value="ECO:0007669"/>
    <property type="project" value="InterPro"/>
</dbReference>
<dbReference type="InterPro" id="IPR050078">
    <property type="entry name" value="Ribosomal_L11_MeTrfase_PrmA"/>
</dbReference>
<reference evidence="6" key="1">
    <citation type="journal article" date="2012" name="PLoS ONE">
        <title>Gene sets for utilization of primary and secondary nutrition supplies in the distal gut of endangered iberian lynx.</title>
        <authorList>
            <person name="Alcaide M."/>
            <person name="Messina E."/>
            <person name="Richter M."/>
            <person name="Bargiela R."/>
            <person name="Peplies J."/>
            <person name="Huws S.A."/>
            <person name="Newbold C.J."/>
            <person name="Golyshin P.N."/>
            <person name="Simon M.A."/>
            <person name="Lopez G."/>
            <person name="Yakimov M.M."/>
            <person name="Ferrer M."/>
        </authorList>
    </citation>
    <scope>NUCLEOTIDE SEQUENCE</scope>
</reference>
<dbReference type="InterPro" id="IPR004498">
    <property type="entry name" value="Ribosomal_PrmA_MeTrfase"/>
</dbReference>
<dbReference type="Gene3D" id="3.40.50.150">
    <property type="entry name" value="Vaccinia Virus protein VP39"/>
    <property type="match status" value="1"/>
</dbReference>
<evidence type="ECO:0000256" key="2">
    <source>
        <dbReference type="ARBA" id="ARBA00022490"/>
    </source>
</evidence>
<proteinExistence type="inferred from homology"/>
<name>J9GJV2_9ZZZZ</name>
<dbReference type="AlphaFoldDB" id="J9GJV2"/>
<dbReference type="InterPro" id="IPR029063">
    <property type="entry name" value="SAM-dependent_MTases_sf"/>
</dbReference>
<sequence length="305" mass="34164">MKYLEFTFTTRPATEAVQDVLSAVLAEIGFDSFVHTDELDRPAEAHCENPEQPRFAEKDEVDHFQCYIQQSLYDEAALREALEAFPLPGVEISYEMVEAEDKDWNEEWEKNYFKPLVVDGRCVIASTFHEDVPEAEYRITINPQMSFGTGHHATTSQMISRLLTDDITGKEVLDMGCGTSILAILARMRGAAHCLGIDVDEWCVKNSRENIQLNHLDGIDVELGNAGSLVDKGPFDLVIANINLGILINDLKHYVACMKPGAFIYMSGFYDTDVPQLLAEAEAQGLQLVDERVLDGWACIKLQKP</sequence>
<accession>J9GJV2</accession>
<evidence type="ECO:0000256" key="3">
    <source>
        <dbReference type="ARBA" id="ARBA00022603"/>
    </source>
</evidence>
<keyword evidence="4 6" id="KW-0808">Transferase</keyword>
<dbReference type="PANTHER" id="PTHR43648">
    <property type="entry name" value="ELECTRON TRANSFER FLAVOPROTEIN BETA SUBUNIT LYSINE METHYLTRANSFERASE"/>
    <property type="match status" value="1"/>
</dbReference>
<gene>
    <name evidence="6" type="ORF">EVA_03875</name>
</gene>
<dbReference type="PANTHER" id="PTHR43648:SF1">
    <property type="entry name" value="ELECTRON TRANSFER FLAVOPROTEIN BETA SUBUNIT LYSINE METHYLTRANSFERASE"/>
    <property type="match status" value="1"/>
</dbReference>
<comment type="caution">
    <text evidence="6">The sequence shown here is derived from an EMBL/GenBank/DDBJ whole genome shotgun (WGS) entry which is preliminary data.</text>
</comment>